<evidence type="ECO:0000313" key="3">
    <source>
        <dbReference type="Proteomes" id="UP000037747"/>
    </source>
</evidence>
<dbReference type="Proteomes" id="UP000037747">
    <property type="component" value="Unassembled WGS sequence"/>
</dbReference>
<evidence type="ECO:0000256" key="1">
    <source>
        <dbReference type="SAM" id="MobiDB-lite"/>
    </source>
</evidence>
<comment type="caution">
    <text evidence="2">The sequence shown here is derived from an EMBL/GenBank/DDBJ whole genome shotgun (WGS) entry which is preliminary data.</text>
</comment>
<feature type="region of interest" description="Disordered" evidence="1">
    <location>
        <begin position="61"/>
        <end position="86"/>
    </location>
</feature>
<proteinExistence type="predicted"/>
<organism evidence="2 3">
    <name type="scientific">Halorubrum tropicale</name>
    <dbReference type="NCBI Taxonomy" id="1765655"/>
    <lineage>
        <taxon>Archaea</taxon>
        <taxon>Methanobacteriati</taxon>
        <taxon>Methanobacteriota</taxon>
        <taxon>Stenosarchaea group</taxon>
        <taxon>Halobacteria</taxon>
        <taxon>Halobacteriales</taxon>
        <taxon>Haloferacaceae</taxon>
        <taxon>Halorubrum</taxon>
    </lineage>
</organism>
<sequence length="86" mass="9338">MNRQIGGSVDGRSCRYCDRHVSDRFCAVFGDEDGVAHRCLGCDCFRRISRGSAAGVDVDLVDPAEDPNRNRGQRVGAPLRADGGNR</sequence>
<gene>
    <name evidence="2" type="ORF">AMR74_16950</name>
</gene>
<name>A0A0M9AHL8_9EURY</name>
<evidence type="ECO:0008006" key="4">
    <source>
        <dbReference type="Google" id="ProtNLM"/>
    </source>
</evidence>
<dbReference type="RefSeq" id="WP_077152254.1">
    <property type="nucleotide sequence ID" value="NZ_CP098415.1"/>
</dbReference>
<dbReference type="Pfam" id="PF24444">
    <property type="entry name" value="DUF7563"/>
    <property type="match status" value="1"/>
</dbReference>
<reference evidence="2 3" key="1">
    <citation type="submission" date="2015-08" db="EMBL/GenBank/DDBJ databases">
        <title>Genomes of Isolates from Cabo Rojo, PR.</title>
        <authorList>
            <person name="Sanchez-Nieves R.L."/>
            <person name="Montalvo-Rodriguez R."/>
        </authorList>
    </citation>
    <scope>NUCLEOTIDE SEQUENCE [LARGE SCALE GENOMIC DNA]</scope>
    <source>
        <strain evidence="2 3">5</strain>
    </source>
</reference>
<dbReference type="InterPro" id="IPR055985">
    <property type="entry name" value="DUF7563"/>
</dbReference>
<protein>
    <recommendedName>
        <fullName evidence="4">Small CPxCG-related zinc finger protein</fullName>
    </recommendedName>
</protein>
<dbReference type="PATRIC" id="fig|1705389.3.peg.2305"/>
<accession>A0A0M9AHL8</accession>
<keyword evidence="3" id="KW-1185">Reference proteome</keyword>
<dbReference type="AlphaFoldDB" id="A0A0M9AHL8"/>
<dbReference type="EMBL" id="LIST01000016">
    <property type="protein sequence ID" value="KOX92159.1"/>
    <property type="molecule type" value="Genomic_DNA"/>
</dbReference>
<evidence type="ECO:0000313" key="2">
    <source>
        <dbReference type="EMBL" id="KOX92159.1"/>
    </source>
</evidence>